<proteinExistence type="predicted"/>
<reference evidence="4 5" key="1">
    <citation type="submission" date="2019-02" db="EMBL/GenBank/DDBJ databases">
        <title>Genome sequencing of the rare red list fungi Phellinidium pouzarii.</title>
        <authorList>
            <person name="Buettner E."/>
            <person name="Kellner H."/>
        </authorList>
    </citation>
    <scope>NUCLEOTIDE SEQUENCE [LARGE SCALE GENOMIC DNA]</scope>
    <source>
        <strain evidence="4 5">DSM 108285</strain>
    </source>
</reference>
<feature type="compositionally biased region" description="Acidic residues" evidence="1">
    <location>
        <begin position="624"/>
        <end position="639"/>
    </location>
</feature>
<sequence length="972" mass="108027">MVACISEFGAYPLKMSNDTMLKFWINAVQNSLLSSPESTGDPGLISNALRSLHDIGYDIREEDLLRLNGPDKYEQELILMAEVSAFFRVAYKRIIDYLPKSIDHDFLHGLKEGMQDALISGLGLDKPDNKEIAGSYFSEDLDITVRRVSLVQTKERLQAVTSKLSDFSISNNKNSRYLRMHLNHREFTLDTMQAQHLLKCAFPLIKLHGFSRKTLSLAALSLPTPHTTPLSDTAVTSLFGSGEDARRTLLSAWLEEGGDDMERCQEKAVSALLKHRLHWNKPVLHFLPEAFALMASPTSGIPPLDPRPAMQHAFSIADQACYLSGDESTGKTWYAKRMSISAAYIATELHQLSSPGTADGFLDEVLESAKNLESTFVRLAEMSPTFYDVSQPSSLLSVTSSSPSQATPSSTSRRSSLTVVVSLIGVLLVVSVTSGICVYIFRGRLFVLEPISKPKEAGTTGEDTCSADHASVLDIEIHQQSESEAPILRPLLLGAPSTASKKSPYKPFLLPQMQNGCYFQSYQAVSHSRTDTPKRRHKSLFTSPTVRQSFPFGKRISTLPPCKNSLTGTPSVFKASRSCPVGLHQTMAILPDLASRQVEKRDIDTPIKALRPVMRSSQSLLADQPDESIDSSSSEETDESLTRDYCDNDRVDKLSLAPQPALEGQVGDKQELSSNCASSEDYKECRAFTVEPENLSSMTFKTCARAAFSTLPLSKRPSHPIMRRKCSSFTISARLHDAKTSTIRPHKPSQENLPIRTSLLRDTRQITGPSKMVRSVELKQRMRQPFGTITNVIGTLNAKSYPPARPTLLLNDIPTDELERIDGTRRPPSLHLTNPPPNDPELLSVHWVPKPVVHPLTLTVLVKGNSAHPASYLSNSNLFSTTSSSRKARKNEYLEADAQTITVNTYAENTIADLRVAIEGVLGYRTYLRGMVHVGKRELFVPLLTERFFREWVKERMNEGRKGIIEAWRKDY</sequence>
<keyword evidence="5" id="KW-1185">Reference proteome</keyword>
<dbReference type="Gene3D" id="1.20.120.1240">
    <property type="entry name" value="Dynamin, middle domain"/>
    <property type="match status" value="1"/>
</dbReference>
<dbReference type="Proteomes" id="UP000308199">
    <property type="component" value="Unassembled WGS sequence"/>
</dbReference>
<feature type="transmembrane region" description="Helical" evidence="2">
    <location>
        <begin position="417"/>
        <end position="441"/>
    </location>
</feature>
<dbReference type="OrthoDB" id="619536at2759"/>
<evidence type="ECO:0000256" key="1">
    <source>
        <dbReference type="SAM" id="MobiDB-lite"/>
    </source>
</evidence>
<dbReference type="PROSITE" id="PS51388">
    <property type="entry name" value="GED"/>
    <property type="match status" value="1"/>
</dbReference>
<keyword evidence="2" id="KW-1133">Transmembrane helix</keyword>
<evidence type="ECO:0000256" key="2">
    <source>
        <dbReference type="SAM" id="Phobius"/>
    </source>
</evidence>
<comment type="caution">
    <text evidence="4">The sequence shown here is derived from an EMBL/GenBank/DDBJ whole genome shotgun (WGS) entry which is preliminary data.</text>
</comment>
<evidence type="ECO:0000313" key="5">
    <source>
        <dbReference type="Proteomes" id="UP000308199"/>
    </source>
</evidence>
<organism evidence="4 5">
    <name type="scientific">Phellinidium pouzarii</name>
    <dbReference type="NCBI Taxonomy" id="167371"/>
    <lineage>
        <taxon>Eukaryota</taxon>
        <taxon>Fungi</taxon>
        <taxon>Dikarya</taxon>
        <taxon>Basidiomycota</taxon>
        <taxon>Agaricomycotina</taxon>
        <taxon>Agaricomycetes</taxon>
        <taxon>Hymenochaetales</taxon>
        <taxon>Hymenochaetaceae</taxon>
        <taxon>Phellinidium</taxon>
    </lineage>
</organism>
<protein>
    <recommendedName>
        <fullName evidence="3">GED domain-containing protein</fullName>
    </recommendedName>
</protein>
<feature type="region of interest" description="Disordered" evidence="1">
    <location>
        <begin position="614"/>
        <end position="644"/>
    </location>
</feature>
<keyword evidence="2" id="KW-0812">Transmembrane</keyword>
<dbReference type="AlphaFoldDB" id="A0A4S4L024"/>
<dbReference type="GO" id="GO:0003924">
    <property type="term" value="F:GTPase activity"/>
    <property type="evidence" value="ECO:0007669"/>
    <property type="project" value="InterPro"/>
</dbReference>
<name>A0A4S4L024_9AGAM</name>
<gene>
    <name evidence="4" type="ORF">EW145_g5456</name>
</gene>
<dbReference type="Pfam" id="PF02212">
    <property type="entry name" value="GED"/>
    <property type="match status" value="1"/>
</dbReference>
<evidence type="ECO:0000259" key="3">
    <source>
        <dbReference type="PROSITE" id="PS51388"/>
    </source>
</evidence>
<dbReference type="InterPro" id="IPR003130">
    <property type="entry name" value="GED"/>
</dbReference>
<dbReference type="GO" id="GO:0005525">
    <property type="term" value="F:GTP binding"/>
    <property type="evidence" value="ECO:0007669"/>
    <property type="project" value="InterPro"/>
</dbReference>
<accession>A0A4S4L024</accession>
<dbReference type="InterPro" id="IPR013718">
    <property type="entry name" value="COQ9_C"/>
</dbReference>
<evidence type="ECO:0000313" key="4">
    <source>
        <dbReference type="EMBL" id="THH04524.1"/>
    </source>
</evidence>
<keyword evidence="2" id="KW-0472">Membrane</keyword>
<feature type="domain" description="GED" evidence="3">
    <location>
        <begin position="76"/>
        <end position="172"/>
    </location>
</feature>
<dbReference type="EMBL" id="SGPK01000335">
    <property type="protein sequence ID" value="THH04524.1"/>
    <property type="molecule type" value="Genomic_DNA"/>
</dbReference>
<dbReference type="Pfam" id="PF08511">
    <property type="entry name" value="COQ9"/>
    <property type="match status" value="1"/>
</dbReference>
<dbReference type="InterPro" id="IPR020850">
    <property type="entry name" value="GED_dom"/>
</dbReference>